<sequence>MNFYNLDDDDDGENQVEEDDFERRQLKHVMKESCQMTWMEEESRRYSVSQPSGSRIKRRPPRSYSVKEGVSVPVHGGIDSYMFSPKQKSVKDMFSGENLKKVAKAISKFFLFNAIPFNAADSGLYYQSMIDTIAEAGPGIKGPIGYQIGNSYLEEEEVQELDVYISSMKVKWLH</sequence>
<dbReference type="Proteomes" id="UP001642360">
    <property type="component" value="Unassembled WGS sequence"/>
</dbReference>
<organism evidence="2 3">
    <name type="scientific">Ilex paraguariensis</name>
    <name type="common">yerba mate</name>
    <dbReference type="NCBI Taxonomy" id="185542"/>
    <lineage>
        <taxon>Eukaryota</taxon>
        <taxon>Viridiplantae</taxon>
        <taxon>Streptophyta</taxon>
        <taxon>Embryophyta</taxon>
        <taxon>Tracheophyta</taxon>
        <taxon>Spermatophyta</taxon>
        <taxon>Magnoliopsida</taxon>
        <taxon>eudicotyledons</taxon>
        <taxon>Gunneridae</taxon>
        <taxon>Pentapetalae</taxon>
        <taxon>asterids</taxon>
        <taxon>campanulids</taxon>
        <taxon>Aquifoliales</taxon>
        <taxon>Aquifoliaceae</taxon>
        <taxon>Ilex</taxon>
    </lineage>
</organism>
<protein>
    <submittedName>
        <fullName evidence="2">Uncharacterized protein</fullName>
    </submittedName>
</protein>
<dbReference type="EMBL" id="CAUOFW020000840">
    <property type="protein sequence ID" value="CAK9137880.1"/>
    <property type="molecule type" value="Genomic_DNA"/>
</dbReference>
<comment type="caution">
    <text evidence="2">The sequence shown here is derived from an EMBL/GenBank/DDBJ whole genome shotgun (WGS) entry which is preliminary data.</text>
</comment>
<reference evidence="2 3" key="1">
    <citation type="submission" date="2024-02" db="EMBL/GenBank/DDBJ databases">
        <authorList>
            <person name="Vignale AGUSTIN F."/>
            <person name="Sosa J E."/>
            <person name="Modenutti C."/>
        </authorList>
    </citation>
    <scope>NUCLEOTIDE SEQUENCE [LARGE SCALE GENOMIC DNA]</scope>
</reference>
<accession>A0ABC8R2T0</accession>
<evidence type="ECO:0000256" key="1">
    <source>
        <dbReference type="SAM" id="MobiDB-lite"/>
    </source>
</evidence>
<evidence type="ECO:0000313" key="3">
    <source>
        <dbReference type="Proteomes" id="UP001642360"/>
    </source>
</evidence>
<gene>
    <name evidence="2" type="ORF">ILEXP_LOCUS4929</name>
</gene>
<proteinExistence type="predicted"/>
<feature type="region of interest" description="Disordered" evidence="1">
    <location>
        <begin position="41"/>
        <end position="62"/>
    </location>
</feature>
<evidence type="ECO:0000313" key="2">
    <source>
        <dbReference type="EMBL" id="CAK9137880.1"/>
    </source>
</evidence>
<name>A0ABC8R2T0_9AQUA</name>
<keyword evidence="3" id="KW-1185">Reference proteome</keyword>
<dbReference type="AlphaFoldDB" id="A0ABC8R2T0"/>